<gene>
    <name evidence="2" type="ORF">M8542_38640</name>
</gene>
<dbReference type="AlphaFoldDB" id="A0A9X2NLK7"/>
<reference evidence="2" key="1">
    <citation type="submission" date="2022-06" db="EMBL/GenBank/DDBJ databases">
        <title>Amycolatopsis iheyaensis sp. nov., a new species of the genus Amycolatopsis isolated from soil in Iheya island, Japan.</title>
        <authorList>
            <person name="Ngamcharungchit C."/>
            <person name="Kanto H."/>
            <person name="Take A."/>
            <person name="Intra B."/>
            <person name="Matsumoto A."/>
            <person name="Panbangred W."/>
            <person name="Inahashi Y."/>
        </authorList>
    </citation>
    <scope>NUCLEOTIDE SEQUENCE</scope>
    <source>
        <strain evidence="2">OK19-0408</strain>
    </source>
</reference>
<evidence type="ECO:0000313" key="2">
    <source>
        <dbReference type="EMBL" id="MCR6488764.1"/>
    </source>
</evidence>
<feature type="domain" description="N-acetyltransferase" evidence="1">
    <location>
        <begin position="33"/>
        <end position="185"/>
    </location>
</feature>
<dbReference type="InterPro" id="IPR016181">
    <property type="entry name" value="Acyl_CoA_acyltransferase"/>
</dbReference>
<organism evidence="2 3">
    <name type="scientific">Amycolatopsis iheyensis</name>
    <dbReference type="NCBI Taxonomy" id="2945988"/>
    <lineage>
        <taxon>Bacteria</taxon>
        <taxon>Bacillati</taxon>
        <taxon>Actinomycetota</taxon>
        <taxon>Actinomycetes</taxon>
        <taxon>Pseudonocardiales</taxon>
        <taxon>Pseudonocardiaceae</taxon>
        <taxon>Amycolatopsis</taxon>
    </lineage>
</organism>
<proteinExistence type="predicted"/>
<keyword evidence="2" id="KW-0012">Acyltransferase</keyword>
<dbReference type="EC" id="2.3.1.-" evidence="2"/>
<evidence type="ECO:0000313" key="3">
    <source>
        <dbReference type="Proteomes" id="UP001144096"/>
    </source>
</evidence>
<dbReference type="InterPro" id="IPR000182">
    <property type="entry name" value="GNAT_dom"/>
</dbReference>
<dbReference type="GO" id="GO:0016747">
    <property type="term" value="F:acyltransferase activity, transferring groups other than amino-acyl groups"/>
    <property type="evidence" value="ECO:0007669"/>
    <property type="project" value="InterPro"/>
</dbReference>
<sequence>MIDRVAADQWHALDDLVVGRGQTMRKPDGRDFISIDAWRAEDAETTPNRRRVGSTGERRERQYLVKLANLPRAAETPAGVRITGGGDEFRATADGAEIGVIRLSSSMRDDGTPRPARILFVEVRADQRRRGIGRALLLHALGDVHTRGFGLASTEVDETDTAAILLLEGVGARRASNSLELKWQK</sequence>
<keyword evidence="2" id="KW-0808">Transferase</keyword>
<dbReference type="Gene3D" id="3.40.630.30">
    <property type="match status" value="1"/>
</dbReference>
<dbReference type="Proteomes" id="UP001144096">
    <property type="component" value="Unassembled WGS sequence"/>
</dbReference>
<keyword evidence="3" id="KW-1185">Reference proteome</keyword>
<dbReference type="CDD" id="cd04301">
    <property type="entry name" value="NAT_SF"/>
    <property type="match status" value="1"/>
</dbReference>
<dbReference type="RefSeq" id="WP_257925327.1">
    <property type="nucleotide sequence ID" value="NZ_JAMXQV010000027.1"/>
</dbReference>
<evidence type="ECO:0000259" key="1">
    <source>
        <dbReference type="PROSITE" id="PS51186"/>
    </source>
</evidence>
<accession>A0A9X2NLK7</accession>
<dbReference type="EMBL" id="JAMXQV010000027">
    <property type="protein sequence ID" value="MCR6488764.1"/>
    <property type="molecule type" value="Genomic_DNA"/>
</dbReference>
<dbReference type="SUPFAM" id="SSF55729">
    <property type="entry name" value="Acyl-CoA N-acyltransferases (Nat)"/>
    <property type="match status" value="1"/>
</dbReference>
<dbReference type="Pfam" id="PF00583">
    <property type="entry name" value="Acetyltransf_1"/>
    <property type="match status" value="1"/>
</dbReference>
<protein>
    <submittedName>
        <fullName evidence="2">GNAT family N-acetyltransferase</fullName>
        <ecNumber evidence="2">2.3.1.-</ecNumber>
    </submittedName>
</protein>
<dbReference type="PROSITE" id="PS51186">
    <property type="entry name" value="GNAT"/>
    <property type="match status" value="1"/>
</dbReference>
<comment type="caution">
    <text evidence="2">The sequence shown here is derived from an EMBL/GenBank/DDBJ whole genome shotgun (WGS) entry which is preliminary data.</text>
</comment>
<name>A0A9X2NLK7_9PSEU</name>